<dbReference type="AlphaFoldDB" id="A0A1H2DW56"/>
<dbReference type="Proteomes" id="UP000183653">
    <property type="component" value="Chromosome I"/>
</dbReference>
<keyword evidence="2" id="KW-0413">Isomerase</keyword>
<keyword evidence="3" id="KW-1185">Reference proteome</keyword>
<dbReference type="InterPro" id="IPR036249">
    <property type="entry name" value="Thioredoxin-like_sf"/>
</dbReference>
<dbReference type="OrthoDB" id="9799122at2"/>
<dbReference type="GO" id="GO:0016853">
    <property type="term" value="F:isomerase activity"/>
    <property type="evidence" value="ECO:0007669"/>
    <property type="project" value="UniProtKB-KW"/>
</dbReference>
<feature type="domain" description="DSBA-like thioredoxin" evidence="1">
    <location>
        <begin position="9"/>
        <end position="206"/>
    </location>
</feature>
<dbReference type="InterPro" id="IPR001853">
    <property type="entry name" value="DSBA-like_thioredoxin_dom"/>
</dbReference>
<dbReference type="Pfam" id="PF01323">
    <property type="entry name" value="DSBA"/>
    <property type="match status" value="1"/>
</dbReference>
<gene>
    <name evidence="2" type="ORF">SAMN04490197_0161</name>
</gene>
<dbReference type="SUPFAM" id="SSF52833">
    <property type="entry name" value="Thioredoxin-like"/>
    <property type="match status" value="1"/>
</dbReference>
<dbReference type="GO" id="GO:0016491">
    <property type="term" value="F:oxidoreductase activity"/>
    <property type="evidence" value="ECO:0007669"/>
    <property type="project" value="InterPro"/>
</dbReference>
<dbReference type="CDD" id="cd03024">
    <property type="entry name" value="DsbA_FrnE"/>
    <property type="match status" value="1"/>
</dbReference>
<name>A0A1H2DW56_9PSED</name>
<accession>A0A1H2DW56</accession>
<sequence>MQTPTKKYVVDIWSDFVCPWCWIAKRRFEKALEQFSGKDSVQVNVRAYRLAANQAPEPMIAALKRKLGNPHSADAMMDAVTQYGRSDGLEYRFGTLLFGDTADAHVLVKAVQDPVVKKRLVEALYEQSTTYGKSLFDRSSLAAIAKAAGVSDESIEHAWSSPELRVEMEEDEHFAAQLGSGVPLFVFNNAFSVAGAQPEAAFLEALNKMQEKARFDEGAFIGQVCGIDGCKI</sequence>
<proteinExistence type="predicted"/>
<dbReference type="Gene3D" id="3.40.30.10">
    <property type="entry name" value="Glutaredoxin"/>
    <property type="match status" value="1"/>
</dbReference>
<organism evidence="2 3">
    <name type="scientific">Pseudomonas orientalis</name>
    <dbReference type="NCBI Taxonomy" id="76758"/>
    <lineage>
        <taxon>Bacteria</taxon>
        <taxon>Pseudomonadati</taxon>
        <taxon>Pseudomonadota</taxon>
        <taxon>Gammaproteobacteria</taxon>
        <taxon>Pseudomonadales</taxon>
        <taxon>Pseudomonadaceae</taxon>
        <taxon>Pseudomonas</taxon>
    </lineage>
</organism>
<evidence type="ECO:0000313" key="2">
    <source>
        <dbReference type="EMBL" id="SDT87061.1"/>
    </source>
</evidence>
<protein>
    <submittedName>
        <fullName evidence="2">Predicted dithiol-disulfide isomerase, DsbA family</fullName>
    </submittedName>
</protein>
<evidence type="ECO:0000259" key="1">
    <source>
        <dbReference type="Pfam" id="PF01323"/>
    </source>
</evidence>
<evidence type="ECO:0000313" key="3">
    <source>
        <dbReference type="Proteomes" id="UP000183653"/>
    </source>
</evidence>
<dbReference type="PANTHER" id="PTHR13887">
    <property type="entry name" value="GLUTATHIONE S-TRANSFERASE KAPPA"/>
    <property type="match status" value="1"/>
</dbReference>
<dbReference type="PANTHER" id="PTHR13887:SF41">
    <property type="entry name" value="THIOREDOXIN SUPERFAMILY PROTEIN"/>
    <property type="match status" value="1"/>
</dbReference>
<dbReference type="RefSeq" id="WP_057725569.1">
    <property type="nucleotide sequence ID" value="NZ_JYLM01000011.1"/>
</dbReference>
<reference evidence="2 3" key="1">
    <citation type="submission" date="2016-10" db="EMBL/GenBank/DDBJ databases">
        <authorList>
            <person name="Varghese N."/>
            <person name="Submissions S."/>
        </authorList>
    </citation>
    <scope>NUCLEOTIDE SEQUENCE [LARGE SCALE GENOMIC DNA]</scope>
    <source>
        <strain evidence="2 3">BS2775</strain>
    </source>
</reference>
<dbReference type="EMBL" id="LT629782">
    <property type="protein sequence ID" value="SDT87061.1"/>
    <property type="molecule type" value="Genomic_DNA"/>
</dbReference>